<sequence length="269" mass="30324">KKIIGSSKIKFITTLHGTDITLVGNHESFYRITKFSIEESDGITCVSNYLKETTAKIFKINKEMEVIYNFVDTEKYKRAGDNRRNINFIDKDDKVITHISNFRPVKRIENIVKVFCSVSKMVKSKLLLIGDGPDICKIRSMVNELNLQNKVLFLGIQENIIPLLSISDVYMLPSKSEGFGLSALEALSCEVPVIGTNAGGLKEVIENGKSGFIFNPEDIDSMSEAALRILSNADIRVKMGVEARKRAKLFDSKLIVPRYLKYYEKILVS</sequence>
<evidence type="ECO:0000313" key="3">
    <source>
        <dbReference type="EMBL" id="GAG59310.1"/>
    </source>
</evidence>
<evidence type="ECO:0008006" key="4">
    <source>
        <dbReference type="Google" id="ProtNLM"/>
    </source>
</evidence>
<dbReference type="Pfam" id="PF00534">
    <property type="entry name" value="Glycos_transf_1"/>
    <property type="match status" value="1"/>
</dbReference>
<feature type="domain" description="Glycosyl transferase family 1" evidence="1">
    <location>
        <begin position="83"/>
        <end position="246"/>
    </location>
</feature>
<comment type="caution">
    <text evidence="3">The sequence shown here is derived from an EMBL/GenBank/DDBJ whole genome shotgun (WGS) entry which is preliminary data.</text>
</comment>
<dbReference type="GO" id="GO:0071793">
    <property type="term" value="P:bacillithiol biosynthetic process"/>
    <property type="evidence" value="ECO:0007669"/>
    <property type="project" value="InterPro"/>
</dbReference>
<gene>
    <name evidence="3" type="ORF">S01H4_07118</name>
</gene>
<dbReference type="AlphaFoldDB" id="X0YSV8"/>
<evidence type="ECO:0000259" key="1">
    <source>
        <dbReference type="Pfam" id="PF00534"/>
    </source>
</evidence>
<dbReference type="Gene3D" id="3.40.50.2000">
    <property type="entry name" value="Glycogen Phosphorylase B"/>
    <property type="match status" value="2"/>
</dbReference>
<evidence type="ECO:0000259" key="2">
    <source>
        <dbReference type="Pfam" id="PF13439"/>
    </source>
</evidence>
<dbReference type="SUPFAM" id="SSF53756">
    <property type="entry name" value="UDP-Glycosyltransferase/glycogen phosphorylase"/>
    <property type="match status" value="1"/>
</dbReference>
<dbReference type="EMBL" id="BART01002289">
    <property type="protein sequence ID" value="GAG59310.1"/>
    <property type="molecule type" value="Genomic_DNA"/>
</dbReference>
<protein>
    <recommendedName>
        <fullName evidence="4">Glycosyl transferase family 1 domain-containing protein</fullName>
    </recommendedName>
</protein>
<dbReference type="InterPro" id="IPR001296">
    <property type="entry name" value="Glyco_trans_1"/>
</dbReference>
<name>X0YSV8_9ZZZZ</name>
<dbReference type="Pfam" id="PF13439">
    <property type="entry name" value="Glyco_transf_4"/>
    <property type="match status" value="1"/>
</dbReference>
<dbReference type="InterPro" id="IPR028098">
    <property type="entry name" value="Glyco_trans_4-like_N"/>
</dbReference>
<feature type="non-terminal residue" evidence="3">
    <location>
        <position position="1"/>
    </location>
</feature>
<dbReference type="PANTHER" id="PTHR12526">
    <property type="entry name" value="GLYCOSYLTRANSFERASE"/>
    <property type="match status" value="1"/>
</dbReference>
<organism evidence="3">
    <name type="scientific">marine sediment metagenome</name>
    <dbReference type="NCBI Taxonomy" id="412755"/>
    <lineage>
        <taxon>unclassified sequences</taxon>
        <taxon>metagenomes</taxon>
        <taxon>ecological metagenomes</taxon>
    </lineage>
</organism>
<feature type="domain" description="Glycosyltransferase subfamily 4-like N-terminal" evidence="2">
    <location>
        <begin position="7"/>
        <end position="75"/>
    </location>
</feature>
<dbReference type="InterPro" id="IPR023881">
    <property type="entry name" value="Thiol_BshA"/>
</dbReference>
<dbReference type="PANTHER" id="PTHR12526:SF599">
    <property type="entry name" value="N-ACETYL-ALPHA-D-GLUCOSAMINYL L-MALATE SYNTHASE"/>
    <property type="match status" value="1"/>
</dbReference>
<dbReference type="GO" id="GO:0016757">
    <property type="term" value="F:glycosyltransferase activity"/>
    <property type="evidence" value="ECO:0007669"/>
    <property type="project" value="InterPro"/>
</dbReference>
<dbReference type="NCBIfam" id="TIGR03999">
    <property type="entry name" value="thiol_BshA"/>
    <property type="match status" value="1"/>
</dbReference>
<reference evidence="3" key="1">
    <citation type="journal article" date="2014" name="Front. Microbiol.">
        <title>High frequency of phylogenetically diverse reductive dehalogenase-homologous genes in deep subseafloor sedimentary metagenomes.</title>
        <authorList>
            <person name="Kawai M."/>
            <person name="Futagami T."/>
            <person name="Toyoda A."/>
            <person name="Takaki Y."/>
            <person name="Nishi S."/>
            <person name="Hori S."/>
            <person name="Arai W."/>
            <person name="Tsubouchi T."/>
            <person name="Morono Y."/>
            <person name="Uchiyama I."/>
            <person name="Ito T."/>
            <person name="Fujiyama A."/>
            <person name="Inagaki F."/>
            <person name="Takami H."/>
        </authorList>
    </citation>
    <scope>NUCLEOTIDE SEQUENCE</scope>
    <source>
        <strain evidence="3">Expedition CK06-06</strain>
    </source>
</reference>
<accession>X0YSV8</accession>
<proteinExistence type="predicted"/>